<dbReference type="Proteomes" id="UP000006055">
    <property type="component" value="Chromosome"/>
</dbReference>
<feature type="domain" description="Radical SAM core" evidence="7">
    <location>
        <begin position="205"/>
        <end position="437"/>
    </location>
</feature>
<dbReference type="PROSITE" id="PS51918">
    <property type="entry name" value="RADICAL_SAM"/>
    <property type="match status" value="1"/>
</dbReference>
<dbReference type="SFLD" id="SFLDG01082">
    <property type="entry name" value="B12-binding_domain_containing"/>
    <property type="match status" value="1"/>
</dbReference>
<keyword evidence="2" id="KW-0949">S-adenosyl-L-methionine</keyword>
<dbReference type="InterPro" id="IPR023404">
    <property type="entry name" value="rSAM_horseshoe"/>
</dbReference>
<dbReference type="Gene3D" id="3.80.30.20">
    <property type="entry name" value="tm_1862 like domain"/>
    <property type="match status" value="1"/>
</dbReference>
<dbReference type="SUPFAM" id="SSF52242">
    <property type="entry name" value="Cobalamin (vitamin B12)-binding domain"/>
    <property type="match status" value="1"/>
</dbReference>
<dbReference type="EMBL" id="CP003360">
    <property type="protein sequence ID" value="AFM27642.1"/>
    <property type="molecule type" value="Genomic_DNA"/>
</dbReference>
<dbReference type="CDD" id="cd01335">
    <property type="entry name" value="Radical_SAM"/>
    <property type="match status" value="1"/>
</dbReference>
<dbReference type="GO" id="GO:0031419">
    <property type="term" value="F:cobalamin binding"/>
    <property type="evidence" value="ECO:0007669"/>
    <property type="project" value="InterPro"/>
</dbReference>
<gene>
    <name evidence="8" type="ordered locus">Desti_5032</name>
</gene>
<dbReference type="KEGG" id="dti:Desti_5032"/>
<sequence length="471" mass="52532">MDRTQTNMKHPTLLLVNPWIHDFAAFDLWARPMGLLVFATRLRKLGWNVSLLDCLDRHHPEMVTLKSRSLGRGPFHRTLIAKPSCLETIPRTYARYGVDPQIVKRDLESLPVPAAILVTSLMTYWYTGVRETVQLLREVFPKVPILLGGIYASLLPEHAKMHIRADAILPGPAEHSIAEHLQRCTGIRPEIGSDSTGLEFTPALDLLRKVTFIPLLTSRGCPLRCTYCASRTLNSNYLQRPVEDVISELQDACLKYDVLDIALYDDAFLINAERHALPILDEIAERLPGLRIHAPNGLHATRIDSRVAVAMKKAGFETIRIGLESSSDEFHSRTGKKTDLQSFFSSVTNLRDAGFSREQIGVYLLVGVPGQSSAQIEEDVEIVLTAGAYPKLAEFSPIPGTLMWGQALGNSRYPLEEEPLFHNCTLLAAAEPDVSVQFIGDLRKQISSFLHLNQDKSSSSQPELKHTCCSH</sequence>
<dbReference type="PANTHER" id="PTHR43409:SF15">
    <property type="entry name" value="PUTATIVE-RELATED"/>
    <property type="match status" value="1"/>
</dbReference>
<dbReference type="SMART" id="SM00729">
    <property type="entry name" value="Elp3"/>
    <property type="match status" value="1"/>
</dbReference>
<reference evidence="9" key="1">
    <citation type="submission" date="2012-06" db="EMBL/GenBank/DDBJ databases">
        <title>Complete sequence of chromosome of Desulfomonile tiedjei DSM 6799.</title>
        <authorList>
            <person name="Lucas S."/>
            <person name="Copeland A."/>
            <person name="Lapidus A."/>
            <person name="Glavina del Rio T."/>
            <person name="Dalin E."/>
            <person name="Tice H."/>
            <person name="Bruce D."/>
            <person name="Goodwin L."/>
            <person name="Pitluck S."/>
            <person name="Peters L."/>
            <person name="Ovchinnikova G."/>
            <person name="Zeytun A."/>
            <person name="Lu M."/>
            <person name="Kyrpides N."/>
            <person name="Mavromatis K."/>
            <person name="Ivanova N."/>
            <person name="Brettin T."/>
            <person name="Detter J.C."/>
            <person name="Han C."/>
            <person name="Larimer F."/>
            <person name="Land M."/>
            <person name="Hauser L."/>
            <person name="Markowitz V."/>
            <person name="Cheng J.-F."/>
            <person name="Hugenholtz P."/>
            <person name="Woyke T."/>
            <person name="Wu D."/>
            <person name="Spring S."/>
            <person name="Schroeder M."/>
            <person name="Brambilla E."/>
            <person name="Klenk H.-P."/>
            <person name="Eisen J.A."/>
        </authorList>
    </citation>
    <scope>NUCLEOTIDE SEQUENCE [LARGE SCALE GENOMIC DNA]</scope>
    <source>
        <strain evidence="9">ATCC 49306 / DSM 6799 / DCB-1</strain>
    </source>
</reference>
<dbReference type="SFLD" id="SFLDS00029">
    <property type="entry name" value="Radical_SAM"/>
    <property type="match status" value="1"/>
</dbReference>
<dbReference type="InterPro" id="IPR006638">
    <property type="entry name" value="Elp3/MiaA/NifB-like_rSAM"/>
</dbReference>
<dbReference type="Gene3D" id="3.40.50.280">
    <property type="entry name" value="Cobalamin-binding domain"/>
    <property type="match status" value="1"/>
</dbReference>
<dbReference type="InterPro" id="IPR058240">
    <property type="entry name" value="rSAM_sf"/>
</dbReference>
<evidence type="ECO:0000256" key="5">
    <source>
        <dbReference type="ARBA" id="ARBA00023014"/>
    </source>
</evidence>
<dbReference type="AlphaFoldDB" id="I4CDK1"/>
<dbReference type="Pfam" id="PF04055">
    <property type="entry name" value="Radical_SAM"/>
    <property type="match status" value="1"/>
</dbReference>
<dbReference type="OrthoDB" id="9804952at2"/>
<dbReference type="InterPro" id="IPR051198">
    <property type="entry name" value="BchE-like"/>
</dbReference>
<comment type="cofactor">
    <cofactor evidence="1">
        <name>[4Fe-4S] cluster</name>
        <dbReference type="ChEBI" id="CHEBI:49883"/>
    </cofactor>
</comment>
<dbReference type="InterPro" id="IPR007197">
    <property type="entry name" value="rSAM"/>
</dbReference>
<dbReference type="GO" id="GO:0003824">
    <property type="term" value="F:catalytic activity"/>
    <property type="evidence" value="ECO:0007669"/>
    <property type="project" value="InterPro"/>
</dbReference>
<name>I4CDK1_DESTA</name>
<keyword evidence="5" id="KW-0411">Iron-sulfur</keyword>
<evidence type="ECO:0000256" key="2">
    <source>
        <dbReference type="ARBA" id="ARBA00022691"/>
    </source>
</evidence>
<proteinExistence type="predicted"/>
<dbReference type="GO" id="GO:0005829">
    <property type="term" value="C:cytosol"/>
    <property type="evidence" value="ECO:0007669"/>
    <property type="project" value="TreeGrafter"/>
</dbReference>
<evidence type="ECO:0000256" key="3">
    <source>
        <dbReference type="ARBA" id="ARBA00022723"/>
    </source>
</evidence>
<dbReference type="InterPro" id="IPR036724">
    <property type="entry name" value="Cobalamin-bd_sf"/>
</dbReference>
<organism evidence="8 9">
    <name type="scientific">Desulfomonile tiedjei (strain ATCC 49306 / DSM 6799 / DCB-1)</name>
    <dbReference type="NCBI Taxonomy" id="706587"/>
    <lineage>
        <taxon>Bacteria</taxon>
        <taxon>Pseudomonadati</taxon>
        <taxon>Thermodesulfobacteriota</taxon>
        <taxon>Desulfomonilia</taxon>
        <taxon>Desulfomonilales</taxon>
        <taxon>Desulfomonilaceae</taxon>
        <taxon>Desulfomonile</taxon>
    </lineage>
</organism>
<keyword evidence="9" id="KW-1185">Reference proteome</keyword>
<protein>
    <submittedName>
        <fullName evidence="8">Fe-S oxidoreductase</fullName>
    </submittedName>
</protein>
<dbReference type="SUPFAM" id="SSF102114">
    <property type="entry name" value="Radical SAM enzymes"/>
    <property type="match status" value="1"/>
</dbReference>
<evidence type="ECO:0000256" key="1">
    <source>
        <dbReference type="ARBA" id="ARBA00001966"/>
    </source>
</evidence>
<dbReference type="PANTHER" id="PTHR43409">
    <property type="entry name" value="ANAEROBIC MAGNESIUM-PROTOPORPHYRIN IX MONOMETHYL ESTER CYCLASE-RELATED"/>
    <property type="match status" value="1"/>
</dbReference>
<evidence type="ECO:0000256" key="4">
    <source>
        <dbReference type="ARBA" id="ARBA00023004"/>
    </source>
</evidence>
<keyword evidence="4" id="KW-0408">Iron</keyword>
<evidence type="ECO:0000313" key="9">
    <source>
        <dbReference type="Proteomes" id="UP000006055"/>
    </source>
</evidence>
<dbReference type="PROSITE" id="PS51332">
    <property type="entry name" value="B12_BINDING"/>
    <property type="match status" value="1"/>
</dbReference>
<keyword evidence="3" id="KW-0479">Metal-binding</keyword>
<dbReference type="GO" id="GO:0051536">
    <property type="term" value="F:iron-sulfur cluster binding"/>
    <property type="evidence" value="ECO:0007669"/>
    <property type="project" value="UniProtKB-KW"/>
</dbReference>
<dbReference type="eggNOG" id="COG1032">
    <property type="taxonomic scope" value="Bacteria"/>
</dbReference>
<evidence type="ECO:0000313" key="8">
    <source>
        <dbReference type="EMBL" id="AFM27642.1"/>
    </source>
</evidence>
<accession>I4CDK1</accession>
<dbReference type="GO" id="GO:0046872">
    <property type="term" value="F:metal ion binding"/>
    <property type="evidence" value="ECO:0007669"/>
    <property type="project" value="UniProtKB-KW"/>
</dbReference>
<dbReference type="STRING" id="706587.Desti_5032"/>
<dbReference type="HOGENOM" id="CLU_021572_4_3_7"/>
<feature type="domain" description="B12-binding" evidence="6">
    <location>
        <begin position="17"/>
        <end position="191"/>
    </location>
</feature>
<dbReference type="InterPro" id="IPR006158">
    <property type="entry name" value="Cobalamin-bd"/>
</dbReference>
<evidence type="ECO:0000259" key="7">
    <source>
        <dbReference type="PROSITE" id="PS51918"/>
    </source>
</evidence>
<evidence type="ECO:0000259" key="6">
    <source>
        <dbReference type="PROSITE" id="PS51332"/>
    </source>
</evidence>